<feature type="domain" description="AB hydrolase-1" evidence="1">
    <location>
        <begin position="16"/>
        <end position="253"/>
    </location>
</feature>
<name>A0A0P0Z3S0_9HYPH</name>
<dbReference type="InterPro" id="IPR029058">
    <property type="entry name" value="AB_hydrolase_fold"/>
</dbReference>
<sequence length="259" mass="27369">MLDDVSHGRGGSLPLLVCLHALGMSRHSFDGVAERLRGRYDLMIPDLPGFGERAGEGAASVEEMVRGVRDAVAAIAPAQWAIVGHSMGGKIATILAAEASQGRIEGLSGPSAVVLLAGSPPMPEPMDEARRQEMLASVRTGPLDAAAAAEFLQSNTAEPLEATVRQRALDDLQRCAPEAFRAWLEVGSREDWSGFVGTLDLPALILAGAEDGDLGADGQRATNMCIYPKARLEIVPNCAHMLPMEAPDQVADAIVRTVR</sequence>
<dbReference type="AlphaFoldDB" id="A0A0P0Z3S0"/>
<dbReference type="PANTHER" id="PTHR43798:SF33">
    <property type="entry name" value="HYDROLASE, PUTATIVE (AFU_ORTHOLOGUE AFUA_2G14860)-RELATED"/>
    <property type="match status" value="1"/>
</dbReference>
<evidence type="ECO:0000313" key="2">
    <source>
        <dbReference type="EMBL" id="BAT28653.1"/>
    </source>
</evidence>
<dbReference type="EMBL" id="LC066377">
    <property type="protein sequence ID" value="BAT28653.1"/>
    <property type="molecule type" value="Genomic_DNA"/>
</dbReference>
<dbReference type="InterPro" id="IPR000073">
    <property type="entry name" value="AB_hydrolase_1"/>
</dbReference>
<dbReference type="Gene3D" id="3.40.50.1820">
    <property type="entry name" value="alpha/beta hydrolase"/>
    <property type="match status" value="1"/>
</dbReference>
<accession>A0A0P0Z3S0</accession>
<dbReference type="RefSeq" id="WP_062225798.1">
    <property type="nucleotide sequence ID" value="NZ_BBWR01000002.1"/>
</dbReference>
<proteinExistence type="predicted"/>
<dbReference type="PANTHER" id="PTHR43798">
    <property type="entry name" value="MONOACYLGLYCEROL LIPASE"/>
    <property type="match status" value="1"/>
</dbReference>
<dbReference type="SUPFAM" id="SSF53474">
    <property type="entry name" value="alpha/beta-Hydrolases"/>
    <property type="match status" value="1"/>
</dbReference>
<reference evidence="2" key="1">
    <citation type="journal article" date="2015" name="Proc. Natl. Acad. Sci. U.S.A.">
        <title>Bacterial clade with the ribosomal RNA operon on a small plasmid rather than the chromosome.</title>
        <authorList>
            <person name="Anda M."/>
            <person name="Ohtsubo Y."/>
            <person name="Okubo T."/>
            <person name="Sugawara M."/>
            <person name="Nagata Y."/>
            <person name="Tsuda M."/>
            <person name="Minamisawa K."/>
            <person name="Mitsui H."/>
        </authorList>
    </citation>
    <scope>NUCLEOTIDE SEQUENCE</scope>
    <source>
        <strain evidence="2">JCM 14755</strain>
    </source>
</reference>
<dbReference type="GO" id="GO:0016020">
    <property type="term" value="C:membrane"/>
    <property type="evidence" value="ECO:0007669"/>
    <property type="project" value="TreeGrafter"/>
</dbReference>
<dbReference type="Pfam" id="PF12697">
    <property type="entry name" value="Abhydrolase_6"/>
    <property type="match status" value="1"/>
</dbReference>
<dbReference type="PRINTS" id="PR00111">
    <property type="entry name" value="ABHYDROLASE"/>
</dbReference>
<dbReference type="InterPro" id="IPR050266">
    <property type="entry name" value="AB_hydrolase_sf"/>
</dbReference>
<protein>
    <submittedName>
        <fullName evidence="2">Alpha/beta hydrolase fold</fullName>
    </submittedName>
</protein>
<dbReference type="GO" id="GO:0016787">
    <property type="term" value="F:hydrolase activity"/>
    <property type="evidence" value="ECO:0007669"/>
    <property type="project" value="UniProtKB-KW"/>
</dbReference>
<evidence type="ECO:0000259" key="1">
    <source>
        <dbReference type="Pfam" id="PF12697"/>
    </source>
</evidence>
<keyword evidence="2" id="KW-0378">Hydrolase</keyword>
<organism evidence="2">
    <name type="scientific">Aureimonas frigidaquae</name>
    <dbReference type="NCBI Taxonomy" id="424757"/>
    <lineage>
        <taxon>Bacteria</taxon>
        <taxon>Pseudomonadati</taxon>
        <taxon>Pseudomonadota</taxon>
        <taxon>Alphaproteobacteria</taxon>
        <taxon>Hyphomicrobiales</taxon>
        <taxon>Aurantimonadaceae</taxon>
        <taxon>Aureimonas</taxon>
    </lineage>
</organism>